<evidence type="ECO:0000256" key="1">
    <source>
        <dbReference type="ARBA" id="ARBA00001933"/>
    </source>
</evidence>
<dbReference type="InterPro" id="IPR049704">
    <property type="entry name" value="Aminotrans_3_PPA_site"/>
</dbReference>
<proteinExistence type="inferred from homology"/>
<dbReference type="Pfam" id="PF00202">
    <property type="entry name" value="Aminotran_3"/>
    <property type="match status" value="1"/>
</dbReference>
<protein>
    <submittedName>
        <fullName evidence="5">Aspartate aminotransferase family protein</fullName>
    </submittedName>
</protein>
<dbReference type="Gene3D" id="3.90.1150.10">
    <property type="entry name" value="Aspartate Aminotransferase, domain 1"/>
    <property type="match status" value="1"/>
</dbReference>
<comment type="caution">
    <text evidence="5">The sequence shown here is derived from an EMBL/GenBank/DDBJ whole genome shotgun (WGS) entry which is preliminary data.</text>
</comment>
<dbReference type="NCBIfam" id="NF004755">
    <property type="entry name" value="PRK06082.1"/>
    <property type="match status" value="1"/>
</dbReference>
<dbReference type="EMBL" id="SZVO01000016">
    <property type="protein sequence ID" value="TKT88100.1"/>
    <property type="molecule type" value="Genomic_DNA"/>
</dbReference>
<keyword evidence="3 4" id="KW-0663">Pyridoxal phosphate</keyword>
<organism evidence="5 6">
    <name type="scientific">Dyadobacter frigoris</name>
    <dbReference type="NCBI Taxonomy" id="2576211"/>
    <lineage>
        <taxon>Bacteria</taxon>
        <taxon>Pseudomonadati</taxon>
        <taxon>Bacteroidota</taxon>
        <taxon>Cytophagia</taxon>
        <taxon>Cytophagales</taxon>
        <taxon>Spirosomataceae</taxon>
        <taxon>Dyadobacter</taxon>
    </lineage>
</organism>
<dbReference type="PANTHER" id="PTHR43094">
    <property type="entry name" value="AMINOTRANSFERASE"/>
    <property type="match status" value="1"/>
</dbReference>
<dbReference type="InterPro" id="IPR015424">
    <property type="entry name" value="PyrdxlP-dep_Trfase"/>
</dbReference>
<dbReference type="AlphaFoldDB" id="A0A4U6CTT5"/>
<dbReference type="Proteomes" id="UP000304900">
    <property type="component" value="Unassembled WGS sequence"/>
</dbReference>
<dbReference type="InterPro" id="IPR005814">
    <property type="entry name" value="Aminotrans_3"/>
</dbReference>
<dbReference type="Gene3D" id="3.40.640.10">
    <property type="entry name" value="Type I PLP-dependent aspartate aminotransferase-like (Major domain)"/>
    <property type="match status" value="1"/>
</dbReference>
<reference evidence="5 6" key="1">
    <citation type="submission" date="2019-05" db="EMBL/GenBank/DDBJ databases">
        <title>Dyadobacter AR-3-8 sp. nov., isolated from arctic soil.</title>
        <authorList>
            <person name="Chaudhary D.K."/>
        </authorList>
    </citation>
    <scope>NUCLEOTIDE SEQUENCE [LARGE SCALE GENOMIC DNA]</scope>
    <source>
        <strain evidence="5 6">AR-3-8</strain>
    </source>
</reference>
<dbReference type="InterPro" id="IPR015422">
    <property type="entry name" value="PyrdxlP-dep_Trfase_small"/>
</dbReference>
<keyword evidence="6" id="KW-1185">Reference proteome</keyword>
<evidence type="ECO:0000256" key="4">
    <source>
        <dbReference type="RuleBase" id="RU003560"/>
    </source>
</evidence>
<name>A0A4U6CTT5_9BACT</name>
<dbReference type="GO" id="GO:0008483">
    <property type="term" value="F:transaminase activity"/>
    <property type="evidence" value="ECO:0007669"/>
    <property type="project" value="UniProtKB-KW"/>
</dbReference>
<dbReference type="OrthoDB" id="9807885at2"/>
<evidence type="ECO:0000313" key="5">
    <source>
        <dbReference type="EMBL" id="TKT88100.1"/>
    </source>
</evidence>
<dbReference type="InterPro" id="IPR015421">
    <property type="entry name" value="PyrdxlP-dep_Trfase_major"/>
</dbReference>
<evidence type="ECO:0000256" key="3">
    <source>
        <dbReference type="ARBA" id="ARBA00022898"/>
    </source>
</evidence>
<sequence length="455" mass="50662">MSEKQHNRTEGDINLTSERSNWYAIIEDADTLSYLEEDAEYFLHQALSTPCLDVLASCEGIYLTDIQGKKYMDFHGNNVHQVGYRNPYVLDKIKAQLDILPFSPRRYTNVPAIELAKKLGSLLPGDLKRVLFAPGGTSSISMALKLARIVTGKHKIISLWDSFHGASLDAISAGGELDFRKDMGPLMPGVERIPPPMTYRGPFFSSGNSDLAYADYLEYVIEKEGDIGAFVIETIRNTDVQIPSQAYWDRVREICTRHKVLLILDEIPIAFGRTGKMFAFENYGFEPDIICLGKGLGAGVMPMAAIVARESYNVAGSISLGHFTHEKSPLGSVAALAMLEFIEQNNILEKVQNDALFMQEEIDKLAEKFPLIGDIRGIGLLWGIELVKDKETKEKAVREAEIVMYECLKNGMSFKVSQGNVLQLSPPLTITREELKAALQILENALEVASLVEKY</sequence>
<keyword evidence="5" id="KW-0808">Transferase</keyword>
<dbReference type="PROSITE" id="PS00600">
    <property type="entry name" value="AA_TRANSFER_CLASS_3"/>
    <property type="match status" value="1"/>
</dbReference>
<dbReference type="RefSeq" id="WP_137343214.1">
    <property type="nucleotide sequence ID" value="NZ_BSQH01000008.1"/>
</dbReference>
<dbReference type="PANTHER" id="PTHR43094:SF1">
    <property type="entry name" value="AMINOTRANSFERASE CLASS-III"/>
    <property type="match status" value="1"/>
</dbReference>
<evidence type="ECO:0000313" key="6">
    <source>
        <dbReference type="Proteomes" id="UP000304900"/>
    </source>
</evidence>
<evidence type="ECO:0000256" key="2">
    <source>
        <dbReference type="ARBA" id="ARBA00008954"/>
    </source>
</evidence>
<comment type="cofactor">
    <cofactor evidence="1">
        <name>pyridoxal 5'-phosphate</name>
        <dbReference type="ChEBI" id="CHEBI:597326"/>
    </cofactor>
</comment>
<dbReference type="CDD" id="cd00610">
    <property type="entry name" value="OAT_like"/>
    <property type="match status" value="1"/>
</dbReference>
<keyword evidence="5" id="KW-0032">Aminotransferase</keyword>
<dbReference type="SUPFAM" id="SSF53383">
    <property type="entry name" value="PLP-dependent transferases"/>
    <property type="match status" value="1"/>
</dbReference>
<dbReference type="GO" id="GO:0030170">
    <property type="term" value="F:pyridoxal phosphate binding"/>
    <property type="evidence" value="ECO:0007669"/>
    <property type="project" value="InterPro"/>
</dbReference>
<comment type="similarity">
    <text evidence="2 4">Belongs to the class-III pyridoxal-phosphate-dependent aminotransferase family.</text>
</comment>
<accession>A0A4U6CTT5</accession>
<gene>
    <name evidence="5" type="ORF">FDK13_27380</name>
</gene>
<dbReference type="PIRSF" id="PIRSF000521">
    <property type="entry name" value="Transaminase_4ab_Lys_Orn"/>
    <property type="match status" value="1"/>
</dbReference>